<gene>
    <name evidence="1" type="ORF">SAMN04487885_102204</name>
</gene>
<accession>A0A1I2JQR8</accession>
<dbReference type="eggNOG" id="ENOG503326X">
    <property type="taxonomic scope" value="Bacteria"/>
</dbReference>
<proteinExistence type="predicted"/>
<dbReference type="OrthoDB" id="6197337at2"/>
<dbReference type="GeneID" id="90544248"/>
<reference evidence="1 2" key="1">
    <citation type="submission" date="2016-10" db="EMBL/GenBank/DDBJ databases">
        <authorList>
            <person name="de Groot N.N."/>
        </authorList>
    </citation>
    <scope>NUCLEOTIDE SEQUENCE [LARGE SCALE GENOMIC DNA]</scope>
    <source>
        <strain evidence="1 2">NLAE-zl-G419</strain>
    </source>
</reference>
<dbReference type="InterPro" id="IPR013372">
    <property type="entry name" value="Eut_put"/>
</dbReference>
<dbReference type="PIRSF" id="PIRSF034981">
    <property type="entry name" value="Eut_put"/>
    <property type="match status" value="1"/>
</dbReference>
<dbReference type="EMBL" id="FOOE01000002">
    <property type="protein sequence ID" value="SFF55497.1"/>
    <property type="molecule type" value="Genomic_DNA"/>
</dbReference>
<dbReference type="RefSeq" id="WP_074844410.1">
    <property type="nucleotide sequence ID" value="NZ_CABMJC010000015.1"/>
</dbReference>
<organism evidence="1 2">
    <name type="scientific">Clostridium cadaveris</name>
    <dbReference type="NCBI Taxonomy" id="1529"/>
    <lineage>
        <taxon>Bacteria</taxon>
        <taxon>Bacillati</taxon>
        <taxon>Bacillota</taxon>
        <taxon>Clostridia</taxon>
        <taxon>Eubacteriales</taxon>
        <taxon>Clostridiaceae</taxon>
        <taxon>Clostridium</taxon>
    </lineage>
</organism>
<protein>
    <submittedName>
        <fullName evidence="1">Ethanolamine utilization protein</fullName>
    </submittedName>
</protein>
<evidence type="ECO:0000313" key="1">
    <source>
        <dbReference type="EMBL" id="SFF55497.1"/>
    </source>
</evidence>
<dbReference type="Proteomes" id="UP000182135">
    <property type="component" value="Unassembled WGS sequence"/>
</dbReference>
<dbReference type="STRING" id="1529.SAMN04487885_102204"/>
<keyword evidence="2" id="KW-1185">Reference proteome</keyword>
<sequence length="219" mass="25364">MDYDKMVSIIVEEVLDKLKETPIINDCNKKAVIFQNGDLEEFYDLVGKEYEVISYNKNIRECDIAILPKLDLSVMANLANLNASSNEEKFILNMLMKGKKIYVFENGMEYKIYKDSAPKQLYNKYLNFEKQLINYGIEIINESLSSKITTSCNKDLLKDFSPEIIKSEKIFKKVITENDIRRVHEKGENVIIIGEKSILTPLAKDFIKINNMEIIKRNG</sequence>
<dbReference type="AlphaFoldDB" id="A0A1I2JQR8"/>
<name>A0A1I2JQR8_9CLOT</name>
<evidence type="ECO:0000313" key="2">
    <source>
        <dbReference type="Proteomes" id="UP000182135"/>
    </source>
</evidence>